<proteinExistence type="predicted"/>
<accession>A0A9W9CUJ8</accession>
<organism evidence="2 3">
    <name type="scientific">Gnomoniopsis smithogilvyi</name>
    <dbReference type="NCBI Taxonomy" id="1191159"/>
    <lineage>
        <taxon>Eukaryota</taxon>
        <taxon>Fungi</taxon>
        <taxon>Dikarya</taxon>
        <taxon>Ascomycota</taxon>
        <taxon>Pezizomycotina</taxon>
        <taxon>Sordariomycetes</taxon>
        <taxon>Sordariomycetidae</taxon>
        <taxon>Diaporthales</taxon>
        <taxon>Gnomoniaceae</taxon>
        <taxon>Gnomoniopsis</taxon>
    </lineage>
</organism>
<feature type="region of interest" description="Disordered" evidence="1">
    <location>
        <begin position="114"/>
        <end position="138"/>
    </location>
</feature>
<gene>
    <name evidence="2" type="ORF">N0V93_008214</name>
</gene>
<reference evidence="2" key="1">
    <citation type="submission" date="2022-10" db="EMBL/GenBank/DDBJ databases">
        <title>Tapping the CABI collections for fungal endophytes: first genome assemblies for Collariella, Neodidymelliopsis, Ascochyta clinopodiicola, Didymella pomorum, Didymosphaeria variabile, Neocosmospora piperis and Neocucurbitaria cava.</title>
        <authorList>
            <person name="Hill R."/>
        </authorList>
    </citation>
    <scope>NUCLEOTIDE SEQUENCE</scope>
    <source>
        <strain evidence="2">IMI 355082</strain>
    </source>
</reference>
<keyword evidence="3" id="KW-1185">Reference proteome</keyword>
<protein>
    <submittedName>
        <fullName evidence="2">Uncharacterized protein</fullName>
    </submittedName>
</protein>
<evidence type="ECO:0000256" key="1">
    <source>
        <dbReference type="SAM" id="MobiDB-lite"/>
    </source>
</evidence>
<feature type="compositionally biased region" description="Basic and acidic residues" evidence="1">
    <location>
        <begin position="124"/>
        <end position="138"/>
    </location>
</feature>
<sequence length="275" mass="32070">MKTLEFYFNKPSVPRPDHEDFVMVDAEDQGSVAAEAAKVEASFKDKMISKLPKYITTILAGSSGADESICDTLLTDMHQRFDSILQCLPKDLRDDEEHVLEVLEGIVQDLAEGLEIQVPESDGETERGDRRSDPTKPYHERVWDDMCTAAADLRVHSRKNGNRISYPYQVFLRRHGKDKLFKRLHRGTRESVWSNFVVGTKWGDPEFIHGLEENYTSCSHKGWYFIFLFNREFGEWEWWKLYVGQTKDQRGVRGRAGDHKRNVRRQDENSFLYRT</sequence>
<name>A0A9W9CUJ8_9PEZI</name>
<dbReference type="AlphaFoldDB" id="A0A9W9CUJ8"/>
<evidence type="ECO:0000313" key="3">
    <source>
        <dbReference type="Proteomes" id="UP001140453"/>
    </source>
</evidence>
<dbReference type="EMBL" id="JAPEVB010000005">
    <property type="protein sequence ID" value="KAJ4387617.1"/>
    <property type="molecule type" value="Genomic_DNA"/>
</dbReference>
<dbReference type="Proteomes" id="UP001140453">
    <property type="component" value="Unassembled WGS sequence"/>
</dbReference>
<evidence type="ECO:0000313" key="2">
    <source>
        <dbReference type="EMBL" id="KAJ4387617.1"/>
    </source>
</evidence>
<comment type="caution">
    <text evidence="2">The sequence shown here is derived from an EMBL/GenBank/DDBJ whole genome shotgun (WGS) entry which is preliminary data.</text>
</comment>